<keyword evidence="3" id="KW-1185">Reference proteome</keyword>
<dbReference type="Proteomes" id="UP000070299">
    <property type="component" value="Unassembled WGS sequence"/>
</dbReference>
<gene>
    <name evidence="2" type="ORF">AX660_16955</name>
</gene>
<dbReference type="OrthoDB" id="5523420at2"/>
<dbReference type="AlphaFoldDB" id="A0A135ZYM2"/>
<dbReference type="PANTHER" id="PTHR35585:SF1">
    <property type="entry name" value="HHE DOMAIN PROTEIN (AFU_ORTHOLOGUE AFUA_4G00730)"/>
    <property type="match status" value="1"/>
</dbReference>
<evidence type="ECO:0000313" key="2">
    <source>
        <dbReference type="EMBL" id="KXI28075.1"/>
    </source>
</evidence>
<dbReference type="CDD" id="cd12108">
    <property type="entry name" value="Hr-like"/>
    <property type="match status" value="1"/>
</dbReference>
<protein>
    <submittedName>
        <fullName evidence="2">Hemerythrin</fullName>
    </submittedName>
</protein>
<dbReference type="RefSeq" id="WP_068378046.1">
    <property type="nucleotide sequence ID" value="NZ_LSNE01000007.1"/>
</dbReference>
<dbReference type="InterPro" id="IPR012312">
    <property type="entry name" value="Hemerythrin-like"/>
</dbReference>
<proteinExistence type="predicted"/>
<organism evidence="2 3">
    <name type="scientific">Paraglaciecola hydrolytica</name>
    <dbReference type="NCBI Taxonomy" id="1799789"/>
    <lineage>
        <taxon>Bacteria</taxon>
        <taxon>Pseudomonadati</taxon>
        <taxon>Pseudomonadota</taxon>
        <taxon>Gammaproteobacteria</taxon>
        <taxon>Alteromonadales</taxon>
        <taxon>Alteromonadaceae</taxon>
        <taxon>Paraglaciecola</taxon>
    </lineage>
</organism>
<feature type="domain" description="Hemerythrin-like" evidence="1">
    <location>
        <begin position="3"/>
        <end position="119"/>
    </location>
</feature>
<comment type="caution">
    <text evidence="2">The sequence shown here is derived from an EMBL/GenBank/DDBJ whole genome shotgun (WGS) entry which is preliminary data.</text>
</comment>
<sequence>MKIFEAIRQDHEKQRLLMKVLMETSGDSPSRSTFFKELKAELAKHAIAEERHFYVPLMASDNTIEPSRHAIAEHHEIDELVEKLEQTAMSSSAWLLHMKTLQERVLHHLSEEEHEFFQQAGKVLSAEQKDQLATAYKNEMLSHHG</sequence>
<evidence type="ECO:0000259" key="1">
    <source>
        <dbReference type="Pfam" id="PF01814"/>
    </source>
</evidence>
<name>A0A135ZYM2_9ALTE</name>
<reference evidence="3" key="1">
    <citation type="submission" date="2016-02" db="EMBL/GenBank/DDBJ databases">
        <authorList>
            <person name="Schultz-Johansen M."/>
            <person name="Glaring M.A."/>
            <person name="Bech P.K."/>
            <person name="Stougaard P."/>
        </authorList>
    </citation>
    <scope>NUCLEOTIDE SEQUENCE [LARGE SCALE GENOMIC DNA]</scope>
    <source>
        <strain evidence="3">S66</strain>
    </source>
</reference>
<dbReference type="Gene3D" id="1.20.120.520">
    <property type="entry name" value="nmb1532 protein domain like"/>
    <property type="match status" value="1"/>
</dbReference>
<dbReference type="Pfam" id="PF01814">
    <property type="entry name" value="Hemerythrin"/>
    <property type="match status" value="1"/>
</dbReference>
<accession>A0A135ZYM2</accession>
<evidence type="ECO:0000313" key="3">
    <source>
        <dbReference type="Proteomes" id="UP000070299"/>
    </source>
</evidence>
<dbReference type="PANTHER" id="PTHR35585">
    <property type="entry name" value="HHE DOMAIN PROTEIN (AFU_ORTHOLOGUE AFUA_4G00730)"/>
    <property type="match status" value="1"/>
</dbReference>
<dbReference type="STRING" id="1799789.AX660_16955"/>
<dbReference type="EMBL" id="LSNE01000007">
    <property type="protein sequence ID" value="KXI28075.1"/>
    <property type="molecule type" value="Genomic_DNA"/>
</dbReference>